<feature type="domain" description="BHLH" evidence="11">
    <location>
        <begin position="42"/>
        <end position="92"/>
    </location>
</feature>
<reference evidence="12 13" key="1">
    <citation type="submission" date="2020-04" db="EMBL/GenBank/DDBJ databases">
        <authorList>
            <person name="Alioto T."/>
            <person name="Alioto T."/>
            <person name="Gomez Garrido J."/>
        </authorList>
    </citation>
    <scope>NUCLEOTIDE SEQUENCE [LARGE SCALE GENOMIC DNA]</scope>
</reference>
<evidence type="ECO:0000256" key="9">
    <source>
        <dbReference type="SAM" id="MobiDB-lite"/>
    </source>
</evidence>
<dbReference type="PANTHER" id="PTHR46055">
    <property type="entry name" value="CIRCADIAN LOCOMOTER OUTPUT CYCLES PROTEIN KAPUT"/>
    <property type="match status" value="1"/>
</dbReference>
<dbReference type="InterPro" id="IPR013767">
    <property type="entry name" value="PAS_fold"/>
</dbReference>
<dbReference type="SUPFAM" id="SSF47459">
    <property type="entry name" value="HLH, helix-loop-helix DNA-binding domain"/>
    <property type="match status" value="1"/>
</dbReference>
<dbReference type="InterPro" id="IPR036638">
    <property type="entry name" value="HLH_DNA-bd_sf"/>
</dbReference>
<evidence type="ECO:0000259" key="11">
    <source>
        <dbReference type="PROSITE" id="PS50888"/>
    </source>
</evidence>
<sequence>MSVHSLSTMASSFINRGSSRRSEDTMDDDLDDKDDTKRFYDESRKSRNLSEKKRRDQFNMLINELSSMVSSTSRKMDKSTVLKSTISFIRNHNEIAVRSRAHEIQEEWKPSFLSNEEFTHLILEALDGFIMVFSCSGRIFYASESITSLLGHLPNDLLNTTVYDMAYENDQSELYNILLNPANPVESSQYNIGRENQITFYCHMKRGGLDFSEEASYELVQFIGYFRSIVDSAEVDAMISSSNSFPDESNKIVFVGTGRLQTPQLIREMSIVDSSKSEFTSRHSLEWKFLFLDHRAPPIIGYLPFEVLGTSGYDYYHIDDLEKVVACHEALMQKGEGTSCYYRFLTKGQQWIWLQTRFYITYHQWNSKPEFIVCTHSVVSYIDVMRRLRESPTKLEKIEGDMEGLDPEGLQGESLDMDRDMDEEDEEQGTDSQLSATITQSGLPASWSPSKSSMGRSSRFGVRSAEGSPSRLGKTPSSKVCGPGSDCNSMSADSPTSRHSRMTVHSARSGRDDAASSNSQSVHHPQQQPQTQQPLQQSLQPRSVSTVITTAYPHYQSASNLQPVPSHQQAQQFVAAIPVQPAMIAAPFPTPTVISAMAPPELLRQPIVVTSPQSQIHDQLQRKHAELQQLIVQQQEELQRVREQLLMARYGILPLNVSQVTMPYSQSGTTSTTPLTTTAELMCTTNRGTTTVYAQAQDISMHDQMISGRSDETIPFQLSQQQAQLLFTSGIGIPPNQPPSQ</sequence>
<dbReference type="AlphaFoldDB" id="A0A8S1DQC3"/>
<evidence type="ECO:0000256" key="5">
    <source>
        <dbReference type="ARBA" id="ARBA00023159"/>
    </source>
</evidence>
<feature type="compositionally biased region" description="Polar residues" evidence="9">
    <location>
        <begin position="430"/>
        <end position="443"/>
    </location>
</feature>
<dbReference type="GO" id="GO:0046983">
    <property type="term" value="F:protein dimerization activity"/>
    <property type="evidence" value="ECO:0007669"/>
    <property type="project" value="InterPro"/>
</dbReference>
<feature type="compositionally biased region" description="Acidic residues" evidence="9">
    <location>
        <begin position="419"/>
        <end position="429"/>
    </location>
</feature>
<dbReference type="OrthoDB" id="411251at2759"/>
<dbReference type="GO" id="GO:1990513">
    <property type="term" value="C:CLOCK-BMAL transcription complex"/>
    <property type="evidence" value="ECO:0007669"/>
    <property type="project" value="TreeGrafter"/>
</dbReference>
<dbReference type="GO" id="GO:0032922">
    <property type="term" value="P:circadian regulation of gene expression"/>
    <property type="evidence" value="ECO:0007669"/>
    <property type="project" value="InterPro"/>
</dbReference>
<dbReference type="InterPro" id="IPR000014">
    <property type="entry name" value="PAS"/>
</dbReference>
<evidence type="ECO:0000256" key="1">
    <source>
        <dbReference type="ARBA" id="ARBA00022737"/>
    </source>
</evidence>
<dbReference type="Pfam" id="PF00989">
    <property type="entry name" value="PAS"/>
    <property type="match status" value="1"/>
</dbReference>
<proteinExistence type="predicted"/>
<keyword evidence="13" id="KW-1185">Reference proteome</keyword>
<dbReference type="PROSITE" id="PS50112">
    <property type="entry name" value="PAS"/>
    <property type="match status" value="2"/>
</dbReference>
<evidence type="ECO:0000313" key="12">
    <source>
        <dbReference type="EMBL" id="CAB3382920.1"/>
    </source>
</evidence>
<feature type="compositionally biased region" description="Basic and acidic residues" evidence="9">
    <location>
        <begin position="34"/>
        <end position="51"/>
    </location>
</feature>
<feature type="domain" description="PAS" evidence="10">
    <location>
        <begin position="288"/>
        <end position="335"/>
    </location>
</feature>
<feature type="region of interest" description="Disordered" evidence="9">
    <location>
        <begin position="13"/>
        <end position="51"/>
    </location>
</feature>
<dbReference type="Gene3D" id="3.30.450.20">
    <property type="entry name" value="PAS domain"/>
    <property type="match status" value="2"/>
</dbReference>
<keyword evidence="2" id="KW-0805">Transcription regulation</keyword>
<dbReference type="PRINTS" id="PR00785">
    <property type="entry name" value="NCTRNSLOCATR"/>
</dbReference>
<comment type="caution">
    <text evidence="12">The sequence shown here is derived from an EMBL/GenBank/DDBJ whole genome shotgun (WGS) entry which is preliminary data.</text>
</comment>
<dbReference type="GO" id="GO:0005737">
    <property type="term" value="C:cytoplasm"/>
    <property type="evidence" value="ECO:0007669"/>
    <property type="project" value="InterPro"/>
</dbReference>
<dbReference type="PROSITE" id="PS50888">
    <property type="entry name" value="BHLH"/>
    <property type="match status" value="1"/>
</dbReference>
<keyword evidence="6" id="KW-0804">Transcription</keyword>
<dbReference type="GO" id="GO:0000981">
    <property type="term" value="F:DNA-binding transcription factor activity, RNA polymerase II-specific"/>
    <property type="evidence" value="ECO:0007669"/>
    <property type="project" value="InterPro"/>
</dbReference>
<dbReference type="Pfam" id="PF00010">
    <property type="entry name" value="HLH"/>
    <property type="match status" value="1"/>
</dbReference>
<evidence type="ECO:0000259" key="10">
    <source>
        <dbReference type="PROSITE" id="PS50112"/>
    </source>
</evidence>
<gene>
    <name evidence="12" type="ORF">CLODIP_2_CD09564</name>
</gene>
<feature type="compositionally biased region" description="Low complexity" evidence="9">
    <location>
        <begin position="515"/>
        <end position="542"/>
    </location>
</feature>
<feature type="region of interest" description="Disordered" evidence="9">
    <location>
        <begin position="395"/>
        <end position="542"/>
    </location>
</feature>
<dbReference type="Gene3D" id="4.10.280.10">
    <property type="entry name" value="Helix-loop-helix DNA-binding domain"/>
    <property type="match status" value="1"/>
</dbReference>
<dbReference type="SMART" id="SM00086">
    <property type="entry name" value="PAC"/>
    <property type="match status" value="1"/>
</dbReference>
<evidence type="ECO:0000256" key="8">
    <source>
        <dbReference type="SAM" id="Coils"/>
    </source>
</evidence>
<name>A0A8S1DQC3_9INSE</name>
<evidence type="ECO:0000256" key="2">
    <source>
        <dbReference type="ARBA" id="ARBA00023015"/>
    </source>
</evidence>
<keyword evidence="5" id="KW-0010">Activator</keyword>
<dbReference type="InterPro" id="IPR035965">
    <property type="entry name" value="PAS-like_dom_sf"/>
</dbReference>
<feature type="compositionally biased region" description="Low complexity" evidence="9">
    <location>
        <begin position="446"/>
        <end position="458"/>
    </location>
</feature>
<keyword evidence="1" id="KW-0677">Repeat</keyword>
<evidence type="ECO:0000313" key="13">
    <source>
        <dbReference type="Proteomes" id="UP000494165"/>
    </source>
</evidence>
<dbReference type="InterPro" id="IPR011598">
    <property type="entry name" value="bHLH_dom"/>
</dbReference>
<dbReference type="GO" id="GO:0045944">
    <property type="term" value="P:positive regulation of transcription by RNA polymerase II"/>
    <property type="evidence" value="ECO:0007669"/>
    <property type="project" value="UniProtKB-ARBA"/>
</dbReference>
<feature type="domain" description="PAS" evidence="10">
    <location>
        <begin position="115"/>
        <end position="178"/>
    </location>
</feature>
<evidence type="ECO:0000256" key="3">
    <source>
        <dbReference type="ARBA" id="ARBA00023108"/>
    </source>
</evidence>
<keyword evidence="7" id="KW-0539">Nucleus</keyword>
<dbReference type="EMBL" id="CADEPI010000288">
    <property type="protein sequence ID" value="CAB3382920.1"/>
    <property type="molecule type" value="Genomic_DNA"/>
</dbReference>
<dbReference type="SUPFAM" id="SSF55785">
    <property type="entry name" value="PYP-like sensor domain (PAS domain)"/>
    <property type="match status" value="2"/>
</dbReference>
<accession>A0A8S1DQC3</accession>
<dbReference type="SMART" id="SM00091">
    <property type="entry name" value="PAS"/>
    <property type="match status" value="2"/>
</dbReference>
<dbReference type="GO" id="GO:0000978">
    <property type="term" value="F:RNA polymerase II cis-regulatory region sequence-specific DNA binding"/>
    <property type="evidence" value="ECO:0007669"/>
    <property type="project" value="TreeGrafter"/>
</dbReference>
<dbReference type="Proteomes" id="UP000494165">
    <property type="component" value="Unassembled WGS sequence"/>
</dbReference>
<dbReference type="InterPro" id="IPR047230">
    <property type="entry name" value="CLOCK-like"/>
</dbReference>
<keyword evidence="4" id="KW-0238">DNA-binding</keyword>
<keyword evidence="8" id="KW-0175">Coiled coil</keyword>
<keyword evidence="3" id="KW-0090">Biological rhythms</keyword>
<organism evidence="12 13">
    <name type="scientific">Cloeon dipterum</name>
    <dbReference type="NCBI Taxonomy" id="197152"/>
    <lineage>
        <taxon>Eukaryota</taxon>
        <taxon>Metazoa</taxon>
        <taxon>Ecdysozoa</taxon>
        <taxon>Arthropoda</taxon>
        <taxon>Hexapoda</taxon>
        <taxon>Insecta</taxon>
        <taxon>Pterygota</taxon>
        <taxon>Palaeoptera</taxon>
        <taxon>Ephemeroptera</taxon>
        <taxon>Pisciforma</taxon>
        <taxon>Baetidae</taxon>
        <taxon>Cloeon</taxon>
    </lineage>
</organism>
<dbReference type="SMART" id="SM00353">
    <property type="entry name" value="HLH"/>
    <property type="match status" value="1"/>
</dbReference>
<dbReference type="PANTHER" id="PTHR46055:SF3">
    <property type="entry name" value="CIRCADIAN LOCOMOTER OUTPUT CYCLES PROTEIN KAPUT"/>
    <property type="match status" value="1"/>
</dbReference>
<evidence type="ECO:0000256" key="4">
    <source>
        <dbReference type="ARBA" id="ARBA00023125"/>
    </source>
</evidence>
<evidence type="ECO:0008006" key="14">
    <source>
        <dbReference type="Google" id="ProtNLM"/>
    </source>
</evidence>
<evidence type="ECO:0000256" key="7">
    <source>
        <dbReference type="ARBA" id="ARBA00023242"/>
    </source>
</evidence>
<protein>
    <recommendedName>
        <fullName evidence="14">Circadian locomoter output cycles protein kaput</fullName>
    </recommendedName>
</protein>
<evidence type="ECO:0000256" key="6">
    <source>
        <dbReference type="ARBA" id="ARBA00023163"/>
    </source>
</evidence>
<feature type="coiled-coil region" evidence="8">
    <location>
        <begin position="617"/>
        <end position="644"/>
    </location>
</feature>
<dbReference type="CDD" id="cd00130">
    <property type="entry name" value="PAS"/>
    <property type="match status" value="2"/>
</dbReference>
<dbReference type="InterPro" id="IPR001067">
    <property type="entry name" value="Nuc_translocat"/>
</dbReference>
<dbReference type="Pfam" id="PF14598">
    <property type="entry name" value="PAS_11"/>
    <property type="match status" value="1"/>
</dbReference>
<feature type="compositionally biased region" description="Polar residues" evidence="9">
    <location>
        <begin position="486"/>
        <end position="497"/>
    </location>
</feature>
<dbReference type="InterPro" id="IPR001610">
    <property type="entry name" value="PAC"/>
</dbReference>